<feature type="transmembrane region" description="Helical" evidence="1">
    <location>
        <begin position="187"/>
        <end position="206"/>
    </location>
</feature>
<dbReference type="InterPro" id="IPR026272">
    <property type="entry name" value="SdpI"/>
</dbReference>
<reference evidence="3" key="1">
    <citation type="submission" date="2014-07" db="EMBL/GenBank/DDBJ databases">
        <authorList>
            <person name="Monot Marc"/>
        </authorList>
    </citation>
    <scope>NUCLEOTIDE SEQUENCE</scope>
    <source>
        <strain evidence="5">7032989</strain>
        <strain evidence="4">7032994</strain>
    </source>
</reference>
<dbReference type="PANTHER" id="PTHR37810">
    <property type="entry name" value="IMMUNITY PROTEIN SDPI"/>
    <property type="match status" value="1"/>
</dbReference>
<dbReference type="Pfam" id="PF07853">
    <property type="entry name" value="DUF1648"/>
    <property type="match status" value="1"/>
</dbReference>
<keyword evidence="1" id="KW-0472">Membrane</keyword>
<name>A0A069AHS2_CLODI</name>
<dbReference type="EMBL" id="LK932403">
    <property type="protein sequence ID" value="CDS88150.1"/>
    <property type="molecule type" value="Genomic_DNA"/>
</dbReference>
<accession>A0A069AHS2</accession>
<dbReference type="KEGG" id="pdf:CD630DERM_19940"/>
<protein>
    <submittedName>
        <fullName evidence="3">Putative membrane protein, DUF1648 family</fullName>
    </submittedName>
</protein>
<feature type="domain" description="DUF1648" evidence="2">
    <location>
        <begin position="14"/>
        <end position="62"/>
    </location>
</feature>
<dbReference type="EMBL" id="LK932517">
    <property type="protein sequence ID" value="CDS88006.1"/>
    <property type="molecule type" value="Genomic_DNA"/>
</dbReference>
<keyword evidence="1" id="KW-1133">Transmembrane helix</keyword>
<organism evidence="3">
    <name type="scientific">Clostridioides difficile</name>
    <name type="common">Peptoclostridium difficile</name>
    <dbReference type="NCBI Taxonomy" id="1496"/>
    <lineage>
        <taxon>Bacteria</taxon>
        <taxon>Bacillati</taxon>
        <taxon>Bacillota</taxon>
        <taxon>Clostridia</taxon>
        <taxon>Peptostreptococcales</taxon>
        <taxon>Peptostreptococcaceae</taxon>
        <taxon>Clostridioides</taxon>
    </lineage>
</organism>
<dbReference type="Pfam" id="PF13630">
    <property type="entry name" value="SdpI"/>
    <property type="match status" value="1"/>
</dbReference>
<evidence type="ECO:0000256" key="1">
    <source>
        <dbReference type="SAM" id="Phobius"/>
    </source>
</evidence>
<keyword evidence="1" id="KW-0812">Transmembrane</keyword>
<dbReference type="AlphaFoldDB" id="A0A069AHS2"/>
<evidence type="ECO:0000313" key="3">
    <source>
        <dbReference type="EMBL" id="CDS88006.1"/>
    </source>
</evidence>
<dbReference type="InterPro" id="IPR025962">
    <property type="entry name" value="SdpI/YhfL"/>
</dbReference>
<feature type="transmembrane region" description="Helical" evidence="1">
    <location>
        <begin position="9"/>
        <end position="27"/>
    </location>
</feature>
<dbReference type="RefSeq" id="WP_003435225.1">
    <property type="nucleotide sequence ID" value="NZ_BAABSG010000001.1"/>
</dbReference>
<gene>
    <name evidence="5" type="ORF">BN1095_330420</name>
    <name evidence="3" type="ORF">BN1096_630145</name>
    <name evidence="4" type="ORF">BN1097_640009</name>
</gene>
<dbReference type="PANTHER" id="PTHR37810:SF5">
    <property type="entry name" value="IMMUNITY PROTEIN SDPI"/>
    <property type="match status" value="1"/>
</dbReference>
<dbReference type="PATRIC" id="fig|1496.1373.peg.2542"/>
<dbReference type="InterPro" id="IPR012867">
    <property type="entry name" value="DUF1648"/>
</dbReference>
<evidence type="ECO:0000313" key="5">
    <source>
        <dbReference type="EMBL" id="CDT17500.1"/>
    </source>
</evidence>
<evidence type="ECO:0000313" key="4">
    <source>
        <dbReference type="EMBL" id="CDS88150.1"/>
    </source>
</evidence>
<feature type="transmembrane region" description="Helical" evidence="1">
    <location>
        <begin position="91"/>
        <end position="110"/>
    </location>
</feature>
<proteinExistence type="predicted"/>
<feature type="transmembrane region" description="Helical" evidence="1">
    <location>
        <begin position="47"/>
        <end position="70"/>
    </location>
</feature>
<feature type="transmembrane region" description="Helical" evidence="1">
    <location>
        <begin position="163"/>
        <end position="181"/>
    </location>
</feature>
<dbReference type="EMBL" id="LK932994">
    <property type="protein sequence ID" value="CDT17500.1"/>
    <property type="molecule type" value="Genomic_DNA"/>
</dbReference>
<feature type="transmembrane region" description="Helical" evidence="1">
    <location>
        <begin position="116"/>
        <end position="134"/>
    </location>
</feature>
<dbReference type="GO" id="GO:0009636">
    <property type="term" value="P:response to toxic substance"/>
    <property type="evidence" value="ECO:0007669"/>
    <property type="project" value="TreeGrafter"/>
</dbReference>
<sequence length="213" mass="24569">MKKAINKQFILSTLICFIPFIVSIYFYNRLPNEVAIHFDNYGNPDNYAPKVIAAFGVPLLMLCIHLYTWFRLENEPKKANFSNVIQNLSKWGVAILSVIIQIMMVLYSTGVSLESNFYTGLILGIIVILFGNYLPKCKRNYSVGIILPWTLNDEDNWNKTHHLAGWIWLIGGILLIINAFINIPFYNIFVIFVIVILPFIYSYLMYKISGKNN</sequence>
<evidence type="ECO:0000259" key="2">
    <source>
        <dbReference type="Pfam" id="PF07853"/>
    </source>
</evidence>
<dbReference type="GeneID" id="66354385"/>
<dbReference type="PIRSF" id="PIRSF038959">
    <property type="entry name" value="SdpI"/>
    <property type="match status" value="1"/>
</dbReference>